<comment type="caution">
    <text evidence="1">The sequence shown here is derived from an EMBL/GenBank/DDBJ whole genome shotgun (WGS) entry which is preliminary data.</text>
</comment>
<organism evidence="1 2">
    <name type="scientific">Planotetraspora thailandica</name>
    <dbReference type="NCBI Taxonomy" id="487172"/>
    <lineage>
        <taxon>Bacteria</taxon>
        <taxon>Bacillati</taxon>
        <taxon>Actinomycetota</taxon>
        <taxon>Actinomycetes</taxon>
        <taxon>Streptosporangiales</taxon>
        <taxon>Streptosporangiaceae</taxon>
        <taxon>Planotetraspora</taxon>
    </lineage>
</organism>
<keyword evidence="2" id="KW-1185">Reference proteome</keyword>
<gene>
    <name evidence="1" type="ORF">Pth03_80580</name>
</gene>
<evidence type="ECO:0000313" key="2">
    <source>
        <dbReference type="Proteomes" id="UP000605992"/>
    </source>
</evidence>
<reference evidence="1" key="1">
    <citation type="submission" date="2021-01" db="EMBL/GenBank/DDBJ databases">
        <title>Whole genome shotgun sequence of Planotetraspora thailandica NBRC 104271.</title>
        <authorList>
            <person name="Komaki H."/>
            <person name="Tamura T."/>
        </authorList>
    </citation>
    <scope>NUCLEOTIDE SEQUENCE</scope>
    <source>
        <strain evidence="1">NBRC 104271</strain>
    </source>
</reference>
<dbReference type="AlphaFoldDB" id="A0A8J4DF58"/>
<name>A0A8J4DF58_9ACTN</name>
<protein>
    <submittedName>
        <fullName evidence="1">Uncharacterized protein</fullName>
    </submittedName>
</protein>
<accession>A0A8J4DF58</accession>
<dbReference type="EMBL" id="BOOR01000092">
    <property type="protein sequence ID" value="GII59669.1"/>
    <property type="molecule type" value="Genomic_DNA"/>
</dbReference>
<sequence length="85" mass="9533">MPQMASDLRGRYWDRTSDLFGVNLVSWFDQSQPVGAVVIKAQLEWGLTTPDYAEKFPFVTQGPGSNQGQMIMELINGLLAKATRR</sequence>
<evidence type="ECO:0000313" key="1">
    <source>
        <dbReference type="EMBL" id="GII59669.1"/>
    </source>
</evidence>
<proteinExistence type="predicted"/>
<dbReference type="Proteomes" id="UP000605992">
    <property type="component" value="Unassembled WGS sequence"/>
</dbReference>